<comment type="caution">
    <text evidence="1">The sequence shown here is derived from an EMBL/GenBank/DDBJ whole genome shotgun (WGS) entry which is preliminary data.</text>
</comment>
<dbReference type="EMBL" id="BMXV01000001">
    <property type="protein sequence ID" value="GGY62671.1"/>
    <property type="molecule type" value="Genomic_DNA"/>
</dbReference>
<dbReference type="Proteomes" id="UP000601597">
    <property type="component" value="Unassembled WGS sequence"/>
</dbReference>
<name>A0ABQ3APH5_9GAMM</name>
<gene>
    <name evidence="1" type="ORF">GCM10007071_07000</name>
</gene>
<organism evidence="1 2">
    <name type="scientific">Marinobacter zhanjiangensis</name>
    <dbReference type="NCBI Taxonomy" id="578215"/>
    <lineage>
        <taxon>Bacteria</taxon>
        <taxon>Pseudomonadati</taxon>
        <taxon>Pseudomonadota</taxon>
        <taxon>Gammaproteobacteria</taxon>
        <taxon>Pseudomonadales</taxon>
        <taxon>Marinobacteraceae</taxon>
        <taxon>Marinobacter</taxon>
    </lineage>
</organism>
<evidence type="ECO:0000313" key="2">
    <source>
        <dbReference type="Proteomes" id="UP000601597"/>
    </source>
</evidence>
<keyword evidence="2" id="KW-1185">Reference proteome</keyword>
<proteinExistence type="predicted"/>
<accession>A0ABQ3APH5</accession>
<reference evidence="2" key="1">
    <citation type="journal article" date="2019" name="Int. J. Syst. Evol. Microbiol.">
        <title>The Global Catalogue of Microorganisms (GCM) 10K type strain sequencing project: providing services to taxonomists for standard genome sequencing and annotation.</title>
        <authorList>
            <consortium name="The Broad Institute Genomics Platform"/>
            <consortium name="The Broad Institute Genome Sequencing Center for Infectious Disease"/>
            <person name="Wu L."/>
            <person name="Ma J."/>
        </authorList>
    </citation>
    <scope>NUCLEOTIDE SEQUENCE [LARGE SCALE GENOMIC DNA]</scope>
    <source>
        <strain evidence="2">KCTC 22280</strain>
    </source>
</reference>
<dbReference type="RefSeq" id="WP_189572808.1">
    <property type="nucleotide sequence ID" value="NZ_BMXV01000001.1"/>
</dbReference>
<sequence length="109" mass="12746">MIRKDPVLVQDIFNQVYELTRWPRHGAESGAEAFPHDRAYAVETLRRIARNSRQDPFNYALYDAWQLVHQKPWTRPPNLNLLVNDLADAIHRGWLFAYTEASGISRSVR</sequence>
<evidence type="ECO:0000313" key="1">
    <source>
        <dbReference type="EMBL" id="GGY62671.1"/>
    </source>
</evidence>
<protein>
    <submittedName>
        <fullName evidence="1">Uncharacterized protein</fullName>
    </submittedName>
</protein>